<dbReference type="AlphaFoldDB" id="A0A917I9F2"/>
<keyword evidence="4" id="KW-0029">Amino-acid transport</keyword>
<proteinExistence type="inferred from homology"/>
<sequence>MLAIDREERMAVSRAKLHFGAICTAALGILAAQPALSQEASGVSKTEITLGSWSALKGPFALYGVPGVAGQTAFFSRLNDAGGVNGRKIRVVVEDHGYNPQQAVAAARKLVDSDKVLAIQGSYATGPSAATFPYLTQAGVPYVMPYGGALDWYEPTRPLLVGAQTLLDYQARAVGRWAGKDGFKNVVVIHAAAPAFEKVASNVEPGVKSAAADSKVEMMPVKLGTSDYAPIALEVARKAPDALVFIGTIQELSLLAKELKQQKVQTQLFTYGGNVSADLIKIGGEAVEGLRSVSLSYTVESDQPAVREYREALAKYAPNEQPDYGSLLTYALAKITAEAIRQAGEPLNRTTLVQGFEKLKNYDSGIIGKVTLTPEKHLGTTEVLRVQIRNGKWVPIGDFVDALGAW</sequence>
<dbReference type="EMBL" id="BMES01000002">
    <property type="protein sequence ID" value="GGH24460.1"/>
    <property type="molecule type" value="Genomic_DNA"/>
</dbReference>
<dbReference type="InterPro" id="IPR028082">
    <property type="entry name" value="Peripla_BP_I"/>
</dbReference>
<keyword evidence="2" id="KW-0813">Transport</keyword>
<evidence type="ECO:0000256" key="3">
    <source>
        <dbReference type="ARBA" id="ARBA00022729"/>
    </source>
</evidence>
<feature type="domain" description="Leucine-binding protein" evidence="5">
    <location>
        <begin position="47"/>
        <end position="391"/>
    </location>
</feature>
<dbReference type="Proteomes" id="UP000603912">
    <property type="component" value="Unassembled WGS sequence"/>
</dbReference>
<reference evidence="6" key="1">
    <citation type="journal article" date="2014" name="Int. J. Syst. Evol. Microbiol.">
        <title>Complete genome sequence of Corynebacterium casei LMG S-19264T (=DSM 44701T), isolated from a smear-ripened cheese.</title>
        <authorList>
            <consortium name="US DOE Joint Genome Institute (JGI-PGF)"/>
            <person name="Walter F."/>
            <person name="Albersmeier A."/>
            <person name="Kalinowski J."/>
            <person name="Ruckert C."/>
        </authorList>
    </citation>
    <scope>NUCLEOTIDE SEQUENCE</scope>
    <source>
        <strain evidence="6">CGMCC 1.12214</strain>
    </source>
</reference>
<dbReference type="InterPro" id="IPR028081">
    <property type="entry name" value="Leu-bd"/>
</dbReference>
<comment type="similarity">
    <text evidence="1">Belongs to the leucine-binding protein family.</text>
</comment>
<protein>
    <submittedName>
        <fullName evidence="6">Branched-chain amino acid ABC transporter substrate-binding protein</fullName>
    </submittedName>
</protein>
<evidence type="ECO:0000259" key="5">
    <source>
        <dbReference type="Pfam" id="PF13458"/>
    </source>
</evidence>
<accession>A0A917I9F2</accession>
<name>A0A917I9F2_9HYPH</name>
<comment type="caution">
    <text evidence="6">The sequence shown here is derived from an EMBL/GenBank/DDBJ whole genome shotgun (WGS) entry which is preliminary data.</text>
</comment>
<gene>
    <name evidence="6" type="ORF">GCM10007036_30900</name>
</gene>
<evidence type="ECO:0000256" key="4">
    <source>
        <dbReference type="ARBA" id="ARBA00022970"/>
    </source>
</evidence>
<reference evidence="6" key="2">
    <citation type="submission" date="2020-09" db="EMBL/GenBank/DDBJ databases">
        <authorList>
            <person name="Sun Q."/>
            <person name="Zhou Y."/>
        </authorList>
    </citation>
    <scope>NUCLEOTIDE SEQUENCE</scope>
    <source>
        <strain evidence="6">CGMCC 1.12214</strain>
    </source>
</reference>
<keyword evidence="3" id="KW-0732">Signal</keyword>
<dbReference type="Gene3D" id="3.40.50.2300">
    <property type="match status" value="2"/>
</dbReference>
<evidence type="ECO:0000313" key="7">
    <source>
        <dbReference type="Proteomes" id="UP000603912"/>
    </source>
</evidence>
<dbReference type="PANTHER" id="PTHR47235">
    <property type="entry name" value="BLR6548 PROTEIN"/>
    <property type="match status" value="1"/>
</dbReference>
<keyword evidence="7" id="KW-1185">Reference proteome</keyword>
<evidence type="ECO:0000256" key="1">
    <source>
        <dbReference type="ARBA" id="ARBA00010062"/>
    </source>
</evidence>
<dbReference type="CDD" id="cd06343">
    <property type="entry name" value="PBP1_ABC_ligand_binding-like"/>
    <property type="match status" value="1"/>
</dbReference>
<evidence type="ECO:0000313" key="6">
    <source>
        <dbReference type="EMBL" id="GGH24460.1"/>
    </source>
</evidence>
<dbReference type="Pfam" id="PF13458">
    <property type="entry name" value="Peripla_BP_6"/>
    <property type="match status" value="1"/>
</dbReference>
<evidence type="ECO:0000256" key="2">
    <source>
        <dbReference type="ARBA" id="ARBA00022448"/>
    </source>
</evidence>
<dbReference type="SUPFAM" id="SSF53822">
    <property type="entry name" value="Periplasmic binding protein-like I"/>
    <property type="match status" value="1"/>
</dbReference>
<dbReference type="GO" id="GO:0006865">
    <property type="term" value="P:amino acid transport"/>
    <property type="evidence" value="ECO:0007669"/>
    <property type="project" value="UniProtKB-KW"/>
</dbReference>
<dbReference type="PRINTS" id="PR00337">
    <property type="entry name" value="LEUILEVALBP"/>
</dbReference>
<dbReference type="InterPro" id="IPR000709">
    <property type="entry name" value="Leu_Ile_Val-bd"/>
</dbReference>
<organism evidence="6 7">
    <name type="scientific">Alsobacter metallidurans</name>
    <dbReference type="NCBI Taxonomy" id="340221"/>
    <lineage>
        <taxon>Bacteria</taxon>
        <taxon>Pseudomonadati</taxon>
        <taxon>Pseudomonadota</taxon>
        <taxon>Alphaproteobacteria</taxon>
        <taxon>Hyphomicrobiales</taxon>
        <taxon>Alsobacteraceae</taxon>
        <taxon>Alsobacter</taxon>
    </lineage>
</organism>
<dbReference type="PANTHER" id="PTHR47235:SF1">
    <property type="entry name" value="BLR6548 PROTEIN"/>
    <property type="match status" value="1"/>
</dbReference>